<organism evidence="2 3">
    <name type="scientific">Pseudaminobacter soli</name>
    <name type="common">ex Li et al. 2025</name>
    <dbReference type="NCBI Taxonomy" id="1295366"/>
    <lineage>
        <taxon>Bacteria</taxon>
        <taxon>Pseudomonadati</taxon>
        <taxon>Pseudomonadota</taxon>
        <taxon>Alphaproteobacteria</taxon>
        <taxon>Hyphomicrobiales</taxon>
        <taxon>Phyllobacteriaceae</taxon>
        <taxon>Pseudaminobacter</taxon>
    </lineage>
</organism>
<keyword evidence="1" id="KW-0812">Transmembrane</keyword>
<keyword evidence="1" id="KW-0472">Membrane</keyword>
<evidence type="ECO:0000313" key="2">
    <source>
        <dbReference type="EMBL" id="PSJ55946.1"/>
    </source>
</evidence>
<accession>A0A2P7S0F5</accession>
<dbReference type="Proteomes" id="UP000240653">
    <property type="component" value="Unassembled WGS sequence"/>
</dbReference>
<dbReference type="AlphaFoldDB" id="A0A2P7S0F5"/>
<protein>
    <recommendedName>
        <fullName evidence="4">DUF4231 domain-containing protein</fullName>
    </recommendedName>
</protein>
<comment type="caution">
    <text evidence="2">The sequence shown here is derived from an EMBL/GenBank/DDBJ whole genome shotgun (WGS) entry which is preliminary data.</text>
</comment>
<sequence length="171" mass="18843">MPLAALGCVTTLAGRLSAKGSKFWQENWEHHIDMLEDEFERRLHKTASVGRDGIAWSVSGVNDWPAQSLSVFWLAVLGTATFAAVPNRFGWLPEILLSDNTQAGAILLAALVAGIFLWMRKTKLQEAKGVPFCGEAPTYEGSDWTDPAGLPKVSELNERGRPLLIRRKPKT</sequence>
<keyword evidence="3" id="KW-1185">Reference proteome</keyword>
<gene>
    <name evidence="2" type="ORF">C7I85_25905</name>
</gene>
<reference evidence="2 3" key="1">
    <citation type="submission" date="2018-03" db="EMBL/GenBank/DDBJ databases">
        <title>The draft genome of Mesorhizobium soli JCM 19897.</title>
        <authorList>
            <person name="Li L."/>
            <person name="Liu L."/>
            <person name="Liang L."/>
            <person name="Wang T."/>
            <person name="Zhang X."/>
        </authorList>
    </citation>
    <scope>NUCLEOTIDE SEQUENCE [LARGE SCALE GENOMIC DNA]</scope>
    <source>
        <strain evidence="2 3">JCM 19897</strain>
    </source>
</reference>
<proteinExistence type="predicted"/>
<dbReference type="InterPro" id="IPR056918">
    <property type="entry name" value="8xMP"/>
</dbReference>
<dbReference type="EMBL" id="PXYL01000021">
    <property type="protein sequence ID" value="PSJ55946.1"/>
    <property type="molecule type" value="Genomic_DNA"/>
</dbReference>
<evidence type="ECO:0000256" key="1">
    <source>
        <dbReference type="SAM" id="Phobius"/>
    </source>
</evidence>
<dbReference type="Pfam" id="PF24838">
    <property type="entry name" value="8xMP"/>
    <property type="match status" value="1"/>
</dbReference>
<feature type="transmembrane region" description="Helical" evidence="1">
    <location>
        <begin position="101"/>
        <end position="119"/>
    </location>
</feature>
<name>A0A2P7S0F5_9HYPH</name>
<evidence type="ECO:0000313" key="3">
    <source>
        <dbReference type="Proteomes" id="UP000240653"/>
    </source>
</evidence>
<evidence type="ECO:0008006" key="4">
    <source>
        <dbReference type="Google" id="ProtNLM"/>
    </source>
</evidence>
<keyword evidence="1" id="KW-1133">Transmembrane helix</keyword>